<accession>A0A949K1C4</accession>
<keyword evidence="14" id="KW-1185">Reference proteome</keyword>
<dbReference type="PROSITE" id="PS50110">
    <property type="entry name" value="RESPONSE_REGULATORY"/>
    <property type="match status" value="1"/>
</dbReference>
<evidence type="ECO:0000313" key="14">
    <source>
        <dbReference type="Proteomes" id="UP000712157"/>
    </source>
</evidence>
<sequence length="507" mass="59377">MGMQEQFKIRTLVVEDEEKIAAGICHKIQSVDVMFEIVGCASNGKEALDKIAELKPHVVFTDIAMPVMDGMELAKEIKNSSPDIIIVIISGYSNFGYAQKAIRYGVFNYLLKPLEEEALQETLFDIKKSLSHFTVHRQRHVIYSPEYRIVPEQGECFLLIELCMGNVIYNLQDEEVWRFYEEQAGTVPWKVIMTELCEEEQEWFVADEHAPNQKMIAIKAKQSDDVAMEEHMKALTALIQEYTELPVTMCGVRHAVLQKDVWDGSKQLRNVIKQRLVIGRNNIFFPDEDGTFRHDLLEIVKMKMNTYIRQYFISTNLENFMNEIQTVFEYMESKHASQESIEKLCLYVLKLLEFSSQEYGQNFLDEMQMRMIRSISISVSEKELFENLMREFRKVNHFMESIYEDKIENRLLDYVSENYLTIESVEQIADEFGYNYAYLSRLFKKKAGVSMNRYITEKKIGLAKQLLKENPNMNLTKISDLCGYNDYRYFSRVFRAETGMTPGEYRE</sequence>
<dbReference type="PROSITE" id="PS01124">
    <property type="entry name" value="HTH_ARAC_FAMILY_2"/>
    <property type="match status" value="1"/>
</dbReference>
<dbReference type="GO" id="GO:0005737">
    <property type="term" value="C:cytoplasm"/>
    <property type="evidence" value="ECO:0007669"/>
    <property type="project" value="UniProtKB-SubCell"/>
</dbReference>
<dbReference type="Pfam" id="PF12833">
    <property type="entry name" value="HTH_18"/>
    <property type="match status" value="1"/>
</dbReference>
<evidence type="ECO:0000313" key="13">
    <source>
        <dbReference type="EMBL" id="MBU9736915.1"/>
    </source>
</evidence>
<organism evidence="13 14">
    <name type="scientific">Diplocloster agilis</name>
    <dbReference type="NCBI Taxonomy" id="2850323"/>
    <lineage>
        <taxon>Bacteria</taxon>
        <taxon>Bacillati</taxon>
        <taxon>Bacillota</taxon>
        <taxon>Clostridia</taxon>
        <taxon>Lachnospirales</taxon>
        <taxon>Lachnospiraceae</taxon>
        <taxon>Diplocloster</taxon>
    </lineage>
</organism>
<evidence type="ECO:0000256" key="2">
    <source>
        <dbReference type="ARBA" id="ARBA00018672"/>
    </source>
</evidence>
<dbReference type="SMART" id="SM00448">
    <property type="entry name" value="REC"/>
    <property type="match status" value="1"/>
</dbReference>
<dbReference type="InterPro" id="IPR018060">
    <property type="entry name" value="HTH_AraC"/>
</dbReference>
<dbReference type="SUPFAM" id="SSF52172">
    <property type="entry name" value="CheY-like"/>
    <property type="match status" value="1"/>
</dbReference>
<dbReference type="InterPro" id="IPR018062">
    <property type="entry name" value="HTH_AraC-typ_CS"/>
</dbReference>
<gene>
    <name evidence="13" type="ORF">KTH89_10225</name>
</gene>
<dbReference type="InterPro" id="IPR001789">
    <property type="entry name" value="Sig_transdc_resp-reg_receiver"/>
</dbReference>
<keyword evidence="4 10" id="KW-0597">Phosphoprotein</keyword>
<dbReference type="EMBL" id="JAHQCW010000014">
    <property type="protein sequence ID" value="MBU9736915.1"/>
    <property type="molecule type" value="Genomic_DNA"/>
</dbReference>
<keyword evidence="8" id="KW-0804">Transcription</keyword>
<dbReference type="Gene3D" id="1.10.10.60">
    <property type="entry name" value="Homeodomain-like"/>
    <property type="match status" value="2"/>
</dbReference>
<dbReference type="GO" id="GO:0003700">
    <property type="term" value="F:DNA-binding transcription factor activity"/>
    <property type="evidence" value="ECO:0007669"/>
    <property type="project" value="InterPro"/>
</dbReference>
<dbReference type="PANTHER" id="PTHR42713">
    <property type="entry name" value="HISTIDINE KINASE-RELATED"/>
    <property type="match status" value="1"/>
</dbReference>
<dbReference type="SUPFAM" id="SSF46689">
    <property type="entry name" value="Homeodomain-like"/>
    <property type="match status" value="2"/>
</dbReference>
<dbReference type="PROSITE" id="PS00041">
    <property type="entry name" value="HTH_ARAC_FAMILY_1"/>
    <property type="match status" value="1"/>
</dbReference>
<dbReference type="Gene3D" id="3.40.50.2300">
    <property type="match status" value="1"/>
</dbReference>
<evidence type="ECO:0000259" key="12">
    <source>
        <dbReference type="PROSITE" id="PS50110"/>
    </source>
</evidence>
<evidence type="ECO:0000256" key="9">
    <source>
        <dbReference type="ARBA" id="ARBA00024867"/>
    </source>
</evidence>
<dbReference type="PRINTS" id="PR00032">
    <property type="entry name" value="HTHARAC"/>
</dbReference>
<dbReference type="PANTHER" id="PTHR42713:SF3">
    <property type="entry name" value="TRANSCRIPTIONAL REGULATORY PROTEIN HPTR"/>
    <property type="match status" value="1"/>
</dbReference>
<dbReference type="InterPro" id="IPR009057">
    <property type="entry name" value="Homeodomain-like_sf"/>
</dbReference>
<evidence type="ECO:0000256" key="8">
    <source>
        <dbReference type="ARBA" id="ARBA00023163"/>
    </source>
</evidence>
<feature type="domain" description="HTH araC/xylS-type" evidence="11">
    <location>
        <begin position="409"/>
        <end position="507"/>
    </location>
</feature>
<evidence type="ECO:0000256" key="7">
    <source>
        <dbReference type="ARBA" id="ARBA00023125"/>
    </source>
</evidence>
<dbReference type="GO" id="GO:0043565">
    <property type="term" value="F:sequence-specific DNA binding"/>
    <property type="evidence" value="ECO:0007669"/>
    <property type="project" value="InterPro"/>
</dbReference>
<dbReference type="GO" id="GO:0000160">
    <property type="term" value="P:phosphorelay signal transduction system"/>
    <property type="evidence" value="ECO:0007669"/>
    <property type="project" value="UniProtKB-KW"/>
</dbReference>
<keyword evidence="7" id="KW-0238">DNA-binding</keyword>
<evidence type="ECO:0000256" key="10">
    <source>
        <dbReference type="PROSITE-ProRule" id="PRU00169"/>
    </source>
</evidence>
<name>A0A949K1C4_9FIRM</name>
<evidence type="ECO:0000256" key="1">
    <source>
        <dbReference type="ARBA" id="ARBA00004496"/>
    </source>
</evidence>
<dbReference type="InterPro" id="IPR011006">
    <property type="entry name" value="CheY-like_superfamily"/>
</dbReference>
<feature type="domain" description="Response regulatory" evidence="12">
    <location>
        <begin position="10"/>
        <end position="127"/>
    </location>
</feature>
<dbReference type="InterPro" id="IPR051552">
    <property type="entry name" value="HptR"/>
</dbReference>
<protein>
    <recommendedName>
        <fullName evidence="2">Stage 0 sporulation protein A homolog</fullName>
    </recommendedName>
</protein>
<dbReference type="RefSeq" id="WP_238721525.1">
    <property type="nucleotide sequence ID" value="NZ_JAHQCW010000014.1"/>
</dbReference>
<dbReference type="InterPro" id="IPR020449">
    <property type="entry name" value="Tscrpt_reg_AraC-type_HTH"/>
</dbReference>
<dbReference type="SMART" id="SM00342">
    <property type="entry name" value="HTH_ARAC"/>
    <property type="match status" value="1"/>
</dbReference>
<proteinExistence type="predicted"/>
<comment type="subcellular location">
    <subcellularLocation>
        <location evidence="1">Cytoplasm</location>
    </subcellularLocation>
</comment>
<dbReference type="Proteomes" id="UP000712157">
    <property type="component" value="Unassembled WGS sequence"/>
</dbReference>
<evidence type="ECO:0000256" key="4">
    <source>
        <dbReference type="ARBA" id="ARBA00022553"/>
    </source>
</evidence>
<keyword evidence="3" id="KW-0963">Cytoplasm</keyword>
<keyword evidence="6" id="KW-0805">Transcription regulation</keyword>
<comment type="caution">
    <text evidence="13">The sequence shown here is derived from an EMBL/GenBank/DDBJ whole genome shotgun (WGS) entry which is preliminary data.</text>
</comment>
<evidence type="ECO:0000256" key="6">
    <source>
        <dbReference type="ARBA" id="ARBA00023015"/>
    </source>
</evidence>
<evidence type="ECO:0000256" key="3">
    <source>
        <dbReference type="ARBA" id="ARBA00022490"/>
    </source>
</evidence>
<keyword evidence="5" id="KW-0902">Two-component regulatory system</keyword>
<evidence type="ECO:0000256" key="5">
    <source>
        <dbReference type="ARBA" id="ARBA00023012"/>
    </source>
</evidence>
<evidence type="ECO:0000259" key="11">
    <source>
        <dbReference type="PROSITE" id="PS01124"/>
    </source>
</evidence>
<dbReference type="CDD" id="cd17536">
    <property type="entry name" value="REC_YesN-like"/>
    <property type="match status" value="1"/>
</dbReference>
<feature type="modified residue" description="4-aspartylphosphate" evidence="10">
    <location>
        <position position="62"/>
    </location>
</feature>
<reference evidence="13" key="1">
    <citation type="submission" date="2021-06" db="EMBL/GenBank/DDBJ databases">
        <title>Description of novel taxa of the family Lachnospiraceae.</title>
        <authorList>
            <person name="Chaplin A.V."/>
            <person name="Sokolova S.R."/>
            <person name="Pikina A.P."/>
            <person name="Korzhanova M."/>
            <person name="Belova V."/>
            <person name="Korostin D."/>
            <person name="Efimov B.A."/>
        </authorList>
    </citation>
    <scope>NUCLEOTIDE SEQUENCE</scope>
    <source>
        <strain evidence="13">ASD5720</strain>
    </source>
</reference>
<comment type="function">
    <text evidence="9">May play the central regulatory role in sporulation. It may be an element of the effector pathway responsible for the activation of sporulation genes in response to nutritional stress. Spo0A may act in concert with spo0H (a sigma factor) to control the expression of some genes that are critical to the sporulation process.</text>
</comment>
<dbReference type="Pfam" id="PF00072">
    <property type="entry name" value="Response_reg"/>
    <property type="match status" value="1"/>
</dbReference>
<dbReference type="AlphaFoldDB" id="A0A949K1C4"/>